<evidence type="ECO:0000313" key="1">
    <source>
        <dbReference type="EMBL" id="JAH83421.1"/>
    </source>
</evidence>
<dbReference type="AlphaFoldDB" id="A0A0E9VZD7"/>
<reference evidence="1" key="1">
    <citation type="submission" date="2014-11" db="EMBL/GenBank/DDBJ databases">
        <authorList>
            <person name="Amaro Gonzalez C."/>
        </authorList>
    </citation>
    <scope>NUCLEOTIDE SEQUENCE</scope>
</reference>
<reference evidence="1" key="2">
    <citation type="journal article" date="2015" name="Fish Shellfish Immunol.">
        <title>Early steps in the European eel (Anguilla anguilla)-Vibrio vulnificus interaction in the gills: Role of the RtxA13 toxin.</title>
        <authorList>
            <person name="Callol A."/>
            <person name="Pajuelo D."/>
            <person name="Ebbesson L."/>
            <person name="Teles M."/>
            <person name="MacKenzie S."/>
            <person name="Amaro C."/>
        </authorList>
    </citation>
    <scope>NUCLEOTIDE SEQUENCE</scope>
</reference>
<accession>A0A0E9VZD7</accession>
<name>A0A0E9VZD7_ANGAN</name>
<protein>
    <submittedName>
        <fullName evidence="1">Uncharacterized protein</fullName>
    </submittedName>
</protein>
<sequence length="32" mass="3331">MSVSCFCLACSFRAGITNSKPGEPLSAGFDAY</sequence>
<dbReference type="EMBL" id="GBXM01025156">
    <property type="protein sequence ID" value="JAH83421.1"/>
    <property type="molecule type" value="Transcribed_RNA"/>
</dbReference>
<organism evidence="1">
    <name type="scientific">Anguilla anguilla</name>
    <name type="common">European freshwater eel</name>
    <name type="synonym">Muraena anguilla</name>
    <dbReference type="NCBI Taxonomy" id="7936"/>
    <lineage>
        <taxon>Eukaryota</taxon>
        <taxon>Metazoa</taxon>
        <taxon>Chordata</taxon>
        <taxon>Craniata</taxon>
        <taxon>Vertebrata</taxon>
        <taxon>Euteleostomi</taxon>
        <taxon>Actinopterygii</taxon>
        <taxon>Neopterygii</taxon>
        <taxon>Teleostei</taxon>
        <taxon>Anguilliformes</taxon>
        <taxon>Anguillidae</taxon>
        <taxon>Anguilla</taxon>
    </lineage>
</organism>
<proteinExistence type="predicted"/>